<protein>
    <recommendedName>
        <fullName evidence="4">TIGR00730 family protein</fullName>
    </recommendedName>
</protein>
<keyword evidence="3" id="KW-1185">Reference proteome</keyword>
<dbReference type="FunFam" id="3.40.50.450:FF:000018">
    <property type="entry name" value="Lysine decarboxylase-like protein"/>
    <property type="match status" value="1"/>
</dbReference>
<dbReference type="GO" id="GO:0005829">
    <property type="term" value="C:cytosol"/>
    <property type="evidence" value="ECO:0007669"/>
    <property type="project" value="TreeGrafter"/>
</dbReference>
<name>A0AAV9NLQ2_9EURO</name>
<dbReference type="GeneID" id="89976142"/>
<dbReference type="InterPro" id="IPR005269">
    <property type="entry name" value="LOG"/>
</dbReference>
<comment type="caution">
    <text evidence="2">The sequence shown here is derived from an EMBL/GenBank/DDBJ whole genome shotgun (WGS) entry which is preliminary data.</text>
</comment>
<evidence type="ECO:0000313" key="2">
    <source>
        <dbReference type="EMBL" id="KAK5061434.1"/>
    </source>
</evidence>
<gene>
    <name evidence="2" type="ORF">LTR84_007977</name>
</gene>
<dbReference type="SUPFAM" id="SSF102405">
    <property type="entry name" value="MCP/YpsA-like"/>
    <property type="match status" value="1"/>
</dbReference>
<dbReference type="Proteomes" id="UP001358417">
    <property type="component" value="Unassembled WGS sequence"/>
</dbReference>
<evidence type="ECO:0008006" key="4">
    <source>
        <dbReference type="Google" id="ProtNLM"/>
    </source>
</evidence>
<dbReference type="Gene3D" id="3.40.50.450">
    <property type="match status" value="1"/>
</dbReference>
<dbReference type="RefSeq" id="XP_064710531.1">
    <property type="nucleotide sequence ID" value="XM_064851528.1"/>
</dbReference>
<organism evidence="2 3">
    <name type="scientific">Exophiala bonariae</name>
    <dbReference type="NCBI Taxonomy" id="1690606"/>
    <lineage>
        <taxon>Eukaryota</taxon>
        <taxon>Fungi</taxon>
        <taxon>Dikarya</taxon>
        <taxon>Ascomycota</taxon>
        <taxon>Pezizomycotina</taxon>
        <taxon>Eurotiomycetes</taxon>
        <taxon>Chaetothyriomycetidae</taxon>
        <taxon>Chaetothyriales</taxon>
        <taxon>Herpotrichiellaceae</taxon>
        <taxon>Exophiala</taxon>
    </lineage>
</organism>
<feature type="region of interest" description="Disordered" evidence="1">
    <location>
        <begin position="86"/>
        <end position="108"/>
    </location>
</feature>
<dbReference type="PANTHER" id="PTHR31223">
    <property type="entry name" value="LOG FAMILY PROTEIN YJL055W"/>
    <property type="match status" value="1"/>
</dbReference>
<dbReference type="NCBIfam" id="TIGR00730">
    <property type="entry name" value="Rossman fold protein, TIGR00730 family"/>
    <property type="match status" value="1"/>
</dbReference>
<dbReference type="PANTHER" id="PTHR31223:SF70">
    <property type="entry name" value="LOG FAMILY PROTEIN YJL055W"/>
    <property type="match status" value="1"/>
</dbReference>
<dbReference type="GO" id="GO:0009691">
    <property type="term" value="P:cytokinin biosynthetic process"/>
    <property type="evidence" value="ECO:0007669"/>
    <property type="project" value="InterPro"/>
</dbReference>
<dbReference type="Pfam" id="PF03641">
    <property type="entry name" value="Lysine_decarbox"/>
    <property type="match status" value="1"/>
</dbReference>
<sequence>MSVPQGELTSGEKKPVVCVFCGSSPGLNPAHLESARTLGKHLSEAGYKLVYGGGTMGVMGELAKTIVSLSGPDSVQGIIPRALIRSEKDATTRGSTSRHSAKEAERTMSEAELERIDSNEDPDAWIVPKSEFGGTTIVPDMHTRKRMMAHSVEAGGPGSGFVALAGGYGTMEEVMEMVTWNQLGIHKIPIIVVNINGYWDGLLELVRNSVREGFISPGLANILVEVSSTDKVVEALRQYEVAEGRYQLDWNRIEP</sequence>
<evidence type="ECO:0000313" key="3">
    <source>
        <dbReference type="Proteomes" id="UP001358417"/>
    </source>
</evidence>
<proteinExistence type="predicted"/>
<dbReference type="EMBL" id="JAVRRD010000003">
    <property type="protein sequence ID" value="KAK5061434.1"/>
    <property type="molecule type" value="Genomic_DNA"/>
</dbReference>
<reference evidence="2 3" key="1">
    <citation type="submission" date="2023-08" db="EMBL/GenBank/DDBJ databases">
        <title>Black Yeasts Isolated from many extreme environments.</title>
        <authorList>
            <person name="Coleine C."/>
            <person name="Stajich J.E."/>
            <person name="Selbmann L."/>
        </authorList>
    </citation>
    <scope>NUCLEOTIDE SEQUENCE [LARGE SCALE GENOMIC DNA]</scope>
    <source>
        <strain evidence="2 3">CCFEE 5792</strain>
    </source>
</reference>
<dbReference type="InterPro" id="IPR031100">
    <property type="entry name" value="LOG_fam"/>
</dbReference>
<accession>A0AAV9NLQ2</accession>
<dbReference type="AlphaFoldDB" id="A0AAV9NLQ2"/>
<evidence type="ECO:0000256" key="1">
    <source>
        <dbReference type="SAM" id="MobiDB-lite"/>
    </source>
</evidence>
<dbReference type="GO" id="GO:0016799">
    <property type="term" value="F:hydrolase activity, hydrolyzing N-glycosyl compounds"/>
    <property type="evidence" value="ECO:0007669"/>
    <property type="project" value="TreeGrafter"/>
</dbReference>